<proteinExistence type="predicted"/>
<accession>A0A1R3I948</accession>
<sequence length="482" mass="53178">MVNDNIDHTILDAASPIQVSIAYLVNFKDKCIHLCLTSLPLVTVQKSQTSPQAKSKATKVVEDLSDTDSLPYSPPPGTLQPIAATNGETNQNMAQDLVNLSLSPSVFLFDENAPLGNMDAILADSQPGDNILTDSWNDLNSGSPLTTAFLDRLDVPGSECNLSSSMAPTVPSLNDITHNKKTSNSAQEIANATLPSNDQPSTCQQVNPPSKSTPAAANETFGLNATQVVSAAPSQVTVSAFPADLANAHLASRCNFLKTFISKALPSDDDFITVNASNAPFIADLSETFEELQTFLVNVDSVVLGNQKQLDKIYDHALSWSRAANISLRAGQFWRNFPRKFSQFLDRYNQIQDEYNRVNAKYRSFRDEQLDLNAKAKSACKFTPRSTREINLLKELDEHLVKVAALRAELDELAKQREAPTSAECDHIMEAAEKLSKSSDEFRKNLAEKDYLDILLHGMEEEFKSWRNYLPNSLKESEDEEE</sequence>
<organism evidence="2 3">
    <name type="scientific">Corchorus olitorius</name>
    <dbReference type="NCBI Taxonomy" id="93759"/>
    <lineage>
        <taxon>Eukaryota</taxon>
        <taxon>Viridiplantae</taxon>
        <taxon>Streptophyta</taxon>
        <taxon>Embryophyta</taxon>
        <taxon>Tracheophyta</taxon>
        <taxon>Spermatophyta</taxon>
        <taxon>Magnoliopsida</taxon>
        <taxon>eudicotyledons</taxon>
        <taxon>Gunneridae</taxon>
        <taxon>Pentapetalae</taxon>
        <taxon>rosids</taxon>
        <taxon>malvids</taxon>
        <taxon>Malvales</taxon>
        <taxon>Malvaceae</taxon>
        <taxon>Grewioideae</taxon>
        <taxon>Apeibeae</taxon>
        <taxon>Corchorus</taxon>
    </lineage>
</organism>
<reference evidence="3" key="1">
    <citation type="submission" date="2013-09" db="EMBL/GenBank/DDBJ databases">
        <title>Corchorus olitorius genome sequencing.</title>
        <authorList>
            <person name="Alam M."/>
            <person name="Haque M.S."/>
            <person name="Islam M.S."/>
            <person name="Emdad E.M."/>
            <person name="Islam M.M."/>
            <person name="Ahmed B."/>
            <person name="Halim A."/>
            <person name="Hossen Q.M.M."/>
            <person name="Hossain M.Z."/>
            <person name="Ahmed R."/>
            <person name="Khan M.M."/>
            <person name="Islam R."/>
            <person name="Rashid M.M."/>
            <person name="Khan S.A."/>
            <person name="Rahman M.S."/>
            <person name="Alam M."/>
            <person name="Yahiya A.S."/>
            <person name="Khan M.S."/>
            <person name="Azam M.S."/>
            <person name="Haque T."/>
            <person name="Lashkar M.Z.H."/>
            <person name="Akhand A.I."/>
            <person name="Morshed G."/>
            <person name="Roy S."/>
            <person name="Uddin K.S."/>
            <person name="Rabeya T."/>
            <person name="Hossain A.S."/>
            <person name="Chowdhury A."/>
            <person name="Snigdha A.R."/>
            <person name="Mortoza M.S."/>
            <person name="Matin S.A."/>
            <person name="Hoque S.M.E."/>
            <person name="Islam M.K."/>
            <person name="Roy D.K."/>
            <person name="Haider R."/>
            <person name="Moosa M.M."/>
            <person name="Elias S.M."/>
            <person name="Hasan A.M."/>
            <person name="Jahan S."/>
            <person name="Shafiuddin M."/>
            <person name="Mahmood N."/>
            <person name="Shommy N.S."/>
        </authorList>
    </citation>
    <scope>NUCLEOTIDE SEQUENCE [LARGE SCALE GENOMIC DNA]</scope>
    <source>
        <strain evidence="3">cv. O-4</strain>
    </source>
</reference>
<dbReference type="AlphaFoldDB" id="A0A1R3I948"/>
<gene>
    <name evidence="2" type="ORF">COLO4_24565</name>
</gene>
<protein>
    <submittedName>
        <fullName evidence="2">Uncharacterized protein</fullName>
    </submittedName>
</protein>
<comment type="caution">
    <text evidence="2">The sequence shown here is derived from an EMBL/GenBank/DDBJ whole genome shotgun (WGS) entry which is preliminary data.</text>
</comment>
<dbReference type="Proteomes" id="UP000187203">
    <property type="component" value="Unassembled WGS sequence"/>
</dbReference>
<evidence type="ECO:0000313" key="3">
    <source>
        <dbReference type="Proteomes" id="UP000187203"/>
    </source>
</evidence>
<keyword evidence="3" id="KW-1185">Reference proteome</keyword>
<dbReference type="EMBL" id="AWUE01018656">
    <property type="protein sequence ID" value="OMO79078.1"/>
    <property type="molecule type" value="Genomic_DNA"/>
</dbReference>
<evidence type="ECO:0000256" key="1">
    <source>
        <dbReference type="SAM" id="MobiDB-lite"/>
    </source>
</evidence>
<name>A0A1R3I948_9ROSI</name>
<feature type="region of interest" description="Disordered" evidence="1">
    <location>
        <begin position="193"/>
        <end position="214"/>
    </location>
</feature>
<evidence type="ECO:0000313" key="2">
    <source>
        <dbReference type="EMBL" id="OMO79078.1"/>
    </source>
</evidence>